<sequence>CIEQTFRRCPPLPTTSVIIVFHNEAWSTLLRTVYSVLHTSPALLLKEIILVDDASSD</sequence>
<keyword evidence="4" id="KW-1185">Reference proteome</keyword>
<name>A0ABD0QFD8_CIRMR</name>
<feature type="non-terminal residue" evidence="3">
    <location>
        <position position="1"/>
    </location>
</feature>
<reference evidence="3 4" key="1">
    <citation type="submission" date="2024-05" db="EMBL/GenBank/DDBJ databases">
        <title>Genome sequencing and assembly of Indian major carp, Cirrhinus mrigala (Hamilton, 1822).</title>
        <authorList>
            <person name="Mohindra V."/>
            <person name="Chowdhury L.M."/>
            <person name="Lal K."/>
            <person name="Jena J.K."/>
        </authorList>
    </citation>
    <scope>NUCLEOTIDE SEQUENCE [LARGE SCALE GENOMIC DNA]</scope>
    <source>
        <strain evidence="3">CM1030</strain>
        <tissue evidence="3">Blood</tissue>
    </source>
</reference>
<keyword evidence="1" id="KW-1015">Disulfide bond</keyword>
<feature type="domain" description="Glycosyltransferase 2-like" evidence="2">
    <location>
        <begin position="16"/>
        <end position="57"/>
    </location>
</feature>
<dbReference type="SUPFAM" id="SSF53448">
    <property type="entry name" value="Nucleotide-diphospho-sugar transferases"/>
    <property type="match status" value="1"/>
</dbReference>
<evidence type="ECO:0000313" key="3">
    <source>
        <dbReference type="EMBL" id="KAL0184950.1"/>
    </source>
</evidence>
<protein>
    <recommendedName>
        <fullName evidence="2">Glycosyltransferase 2-like domain-containing protein</fullName>
    </recommendedName>
</protein>
<dbReference type="Proteomes" id="UP001529510">
    <property type="component" value="Unassembled WGS sequence"/>
</dbReference>
<gene>
    <name evidence="3" type="ORF">M9458_020646</name>
</gene>
<dbReference type="Gene3D" id="3.90.550.10">
    <property type="entry name" value="Spore Coat Polysaccharide Biosynthesis Protein SpsA, Chain A"/>
    <property type="match status" value="1"/>
</dbReference>
<proteinExistence type="predicted"/>
<accession>A0ABD0QFD8</accession>
<evidence type="ECO:0000313" key="4">
    <source>
        <dbReference type="Proteomes" id="UP001529510"/>
    </source>
</evidence>
<dbReference type="EMBL" id="JAMKFB020000009">
    <property type="protein sequence ID" value="KAL0184950.1"/>
    <property type="molecule type" value="Genomic_DNA"/>
</dbReference>
<organism evidence="3 4">
    <name type="scientific">Cirrhinus mrigala</name>
    <name type="common">Mrigala</name>
    <dbReference type="NCBI Taxonomy" id="683832"/>
    <lineage>
        <taxon>Eukaryota</taxon>
        <taxon>Metazoa</taxon>
        <taxon>Chordata</taxon>
        <taxon>Craniata</taxon>
        <taxon>Vertebrata</taxon>
        <taxon>Euteleostomi</taxon>
        <taxon>Actinopterygii</taxon>
        <taxon>Neopterygii</taxon>
        <taxon>Teleostei</taxon>
        <taxon>Ostariophysi</taxon>
        <taxon>Cypriniformes</taxon>
        <taxon>Cyprinidae</taxon>
        <taxon>Labeoninae</taxon>
        <taxon>Labeonini</taxon>
        <taxon>Cirrhinus</taxon>
    </lineage>
</organism>
<dbReference type="PANTHER" id="PTHR11675">
    <property type="entry name" value="N-ACETYLGALACTOSAMINYLTRANSFERASE"/>
    <property type="match status" value="1"/>
</dbReference>
<feature type="non-terminal residue" evidence="3">
    <location>
        <position position="57"/>
    </location>
</feature>
<dbReference type="PANTHER" id="PTHR11675:SF33">
    <property type="entry name" value="POLYPEPTIDE N-ACETYLGALACTOSAMINYLTRANSFERASE 3"/>
    <property type="match status" value="1"/>
</dbReference>
<dbReference type="Pfam" id="PF00535">
    <property type="entry name" value="Glycos_transf_2"/>
    <property type="match status" value="1"/>
</dbReference>
<evidence type="ECO:0000256" key="1">
    <source>
        <dbReference type="ARBA" id="ARBA00023157"/>
    </source>
</evidence>
<comment type="caution">
    <text evidence="3">The sequence shown here is derived from an EMBL/GenBank/DDBJ whole genome shotgun (WGS) entry which is preliminary data.</text>
</comment>
<dbReference type="AlphaFoldDB" id="A0ABD0QFD8"/>
<dbReference type="InterPro" id="IPR001173">
    <property type="entry name" value="Glyco_trans_2-like"/>
</dbReference>
<evidence type="ECO:0000259" key="2">
    <source>
        <dbReference type="Pfam" id="PF00535"/>
    </source>
</evidence>
<dbReference type="InterPro" id="IPR029044">
    <property type="entry name" value="Nucleotide-diphossugar_trans"/>
</dbReference>